<dbReference type="InterPro" id="IPR036869">
    <property type="entry name" value="J_dom_sf"/>
</dbReference>
<protein>
    <recommendedName>
        <fullName evidence="1">J domain-containing protein</fullName>
    </recommendedName>
</protein>
<dbReference type="PRINTS" id="PR00625">
    <property type="entry name" value="JDOMAIN"/>
</dbReference>
<dbReference type="AlphaFoldDB" id="A0A1Y5F5S3"/>
<dbReference type="Gene3D" id="1.10.260.40">
    <property type="entry name" value="lambda repressor-like DNA-binding domains"/>
    <property type="match status" value="1"/>
</dbReference>
<comment type="caution">
    <text evidence="2">The sequence shown here is derived from an EMBL/GenBank/DDBJ whole genome shotgun (WGS) entry which is preliminary data.</text>
</comment>
<name>A0A1Y5F5S3_9BACT</name>
<dbReference type="Proteomes" id="UP000196531">
    <property type="component" value="Unassembled WGS sequence"/>
</dbReference>
<dbReference type="SUPFAM" id="SSF47413">
    <property type="entry name" value="lambda repressor-like DNA-binding domains"/>
    <property type="match status" value="1"/>
</dbReference>
<dbReference type="InterPro" id="IPR001387">
    <property type="entry name" value="Cro/C1-type_HTH"/>
</dbReference>
<dbReference type="SUPFAM" id="SSF46565">
    <property type="entry name" value="Chaperone J-domain"/>
    <property type="match status" value="1"/>
</dbReference>
<dbReference type="InterPro" id="IPR050400">
    <property type="entry name" value="Bact_Cytoskel_RodZ"/>
</dbReference>
<sequence>MEKQKNYYDVLEIPVIATQEDIQQGYTRAKNAYSHDSLALYSLMTKDECDDILNVIEEAYGIISDPHKRQQYDEARGLNKNFNYYGANASTVHFSKHDSPDSKLDAELGTKEKSASQSMTKIVATKKFALDFEEKSEMEERISQGEEFTGEFLKEIREYKNVDIIRLAELTKVSKTYLKHIEEESISKLPAMVYVRGFVYQYAKCLKLNPELVATSYLNRIKELKG</sequence>
<dbReference type="GO" id="GO:0003677">
    <property type="term" value="F:DNA binding"/>
    <property type="evidence" value="ECO:0007669"/>
    <property type="project" value="InterPro"/>
</dbReference>
<dbReference type="PANTHER" id="PTHR34475:SF1">
    <property type="entry name" value="CYTOSKELETON PROTEIN RODZ"/>
    <property type="match status" value="1"/>
</dbReference>
<dbReference type="Pfam" id="PF13413">
    <property type="entry name" value="HTH_25"/>
    <property type="match status" value="1"/>
</dbReference>
<evidence type="ECO:0000259" key="1">
    <source>
        <dbReference type="PROSITE" id="PS50076"/>
    </source>
</evidence>
<dbReference type="CDD" id="cd00093">
    <property type="entry name" value="HTH_XRE"/>
    <property type="match status" value="1"/>
</dbReference>
<dbReference type="EMBL" id="MAAO01000006">
    <property type="protein sequence ID" value="OUR96238.1"/>
    <property type="molecule type" value="Genomic_DNA"/>
</dbReference>
<evidence type="ECO:0000313" key="3">
    <source>
        <dbReference type="Proteomes" id="UP000196531"/>
    </source>
</evidence>
<dbReference type="InterPro" id="IPR010982">
    <property type="entry name" value="Lambda_DNA-bd_dom_sf"/>
</dbReference>
<accession>A0A1Y5F5S3</accession>
<organism evidence="2 3">
    <name type="scientific">Halobacteriovorax marinus</name>
    <dbReference type="NCBI Taxonomy" id="97084"/>
    <lineage>
        <taxon>Bacteria</taxon>
        <taxon>Pseudomonadati</taxon>
        <taxon>Bdellovibrionota</taxon>
        <taxon>Bacteriovoracia</taxon>
        <taxon>Bacteriovoracales</taxon>
        <taxon>Halobacteriovoraceae</taxon>
        <taxon>Halobacteriovorax</taxon>
    </lineage>
</organism>
<reference evidence="3" key="1">
    <citation type="journal article" date="2017" name="Proc. Natl. Acad. Sci. U.S.A.">
        <title>Simulation of Deepwater Horizon oil plume reveals substrate specialization within a complex community of hydrocarbon-degraders.</title>
        <authorList>
            <person name="Hu P."/>
            <person name="Dubinsky E.A."/>
            <person name="Probst A.J."/>
            <person name="Wang J."/>
            <person name="Sieber C.M.K."/>
            <person name="Tom L.M."/>
            <person name="Gardinali P."/>
            <person name="Banfield J.F."/>
            <person name="Atlas R.M."/>
            <person name="Andersen G.L."/>
        </authorList>
    </citation>
    <scope>NUCLEOTIDE SEQUENCE [LARGE SCALE GENOMIC DNA]</scope>
</reference>
<dbReference type="InterPro" id="IPR001623">
    <property type="entry name" value="DnaJ_domain"/>
</dbReference>
<gene>
    <name evidence="2" type="ORF">A9Q84_07725</name>
</gene>
<evidence type="ECO:0000313" key="2">
    <source>
        <dbReference type="EMBL" id="OUR96238.1"/>
    </source>
</evidence>
<proteinExistence type="predicted"/>
<dbReference type="Pfam" id="PF00226">
    <property type="entry name" value="DnaJ"/>
    <property type="match status" value="1"/>
</dbReference>
<dbReference type="Gene3D" id="1.10.287.110">
    <property type="entry name" value="DnaJ domain"/>
    <property type="match status" value="1"/>
</dbReference>
<dbReference type="PANTHER" id="PTHR34475">
    <property type="match status" value="1"/>
</dbReference>
<feature type="domain" description="J" evidence="1">
    <location>
        <begin position="6"/>
        <end position="76"/>
    </location>
</feature>
<dbReference type="PROSITE" id="PS50076">
    <property type="entry name" value="DNAJ_2"/>
    <property type="match status" value="1"/>
</dbReference>